<organism evidence="2 3">
    <name type="scientific">Micromonospora lupini str. Lupac 08</name>
    <dbReference type="NCBI Taxonomy" id="1150864"/>
    <lineage>
        <taxon>Bacteria</taxon>
        <taxon>Bacillati</taxon>
        <taxon>Actinomycetota</taxon>
        <taxon>Actinomycetes</taxon>
        <taxon>Micromonosporales</taxon>
        <taxon>Micromonosporaceae</taxon>
        <taxon>Micromonospora</taxon>
    </lineage>
</organism>
<dbReference type="InterPro" id="IPR003329">
    <property type="entry name" value="Cytidylyl_trans"/>
</dbReference>
<dbReference type="GO" id="GO:0005829">
    <property type="term" value="C:cytosol"/>
    <property type="evidence" value="ECO:0007669"/>
    <property type="project" value="TreeGrafter"/>
</dbReference>
<dbReference type="PANTHER" id="PTHR42866:SF1">
    <property type="entry name" value="SPORE COAT POLYSACCHARIDE BIOSYNTHESIS PROTEIN SPSF"/>
    <property type="match status" value="1"/>
</dbReference>
<evidence type="ECO:0000256" key="1">
    <source>
        <dbReference type="SAM" id="MobiDB-lite"/>
    </source>
</evidence>
<dbReference type="eggNOG" id="COG1861">
    <property type="taxonomic scope" value="Bacteria"/>
</dbReference>
<name>I0L0B0_9ACTN</name>
<feature type="compositionally biased region" description="Low complexity" evidence="1">
    <location>
        <begin position="82"/>
        <end position="99"/>
    </location>
</feature>
<feature type="region of interest" description="Disordered" evidence="1">
    <location>
        <begin position="1"/>
        <end position="155"/>
    </location>
</feature>
<evidence type="ECO:0000313" key="3">
    <source>
        <dbReference type="Proteomes" id="UP000003448"/>
    </source>
</evidence>
<protein>
    <submittedName>
        <fullName evidence="2">Spore coat polysaccharide biosynthesis protein</fullName>
    </submittedName>
</protein>
<dbReference type="InterPro" id="IPR029044">
    <property type="entry name" value="Nucleotide-diphossugar_trans"/>
</dbReference>
<accession>I0L0B0</accession>
<evidence type="ECO:0000313" key="2">
    <source>
        <dbReference type="EMBL" id="CCH17257.1"/>
    </source>
</evidence>
<dbReference type="EMBL" id="CAIE01000017">
    <property type="protein sequence ID" value="CCH17257.1"/>
    <property type="molecule type" value="Genomic_DNA"/>
</dbReference>
<gene>
    <name evidence="2" type="ORF">MILUP08_42177</name>
</gene>
<dbReference type="Pfam" id="PF02348">
    <property type="entry name" value="CTP_transf_3"/>
    <property type="match status" value="1"/>
</dbReference>
<feature type="region of interest" description="Disordered" evidence="1">
    <location>
        <begin position="167"/>
        <end position="196"/>
    </location>
</feature>
<dbReference type="Proteomes" id="UP000003448">
    <property type="component" value="Unassembled WGS sequence"/>
</dbReference>
<feature type="compositionally biased region" description="Low complexity" evidence="1">
    <location>
        <begin position="342"/>
        <end position="366"/>
    </location>
</feature>
<proteinExistence type="predicted"/>
<keyword evidence="3" id="KW-1185">Reference proteome</keyword>
<dbReference type="PANTHER" id="PTHR42866">
    <property type="entry name" value="3-DEOXY-MANNO-OCTULOSONATE CYTIDYLYLTRANSFERASE"/>
    <property type="match status" value="1"/>
</dbReference>
<feature type="region of interest" description="Disordered" evidence="1">
    <location>
        <begin position="326"/>
        <end position="375"/>
    </location>
</feature>
<dbReference type="SUPFAM" id="SSF53448">
    <property type="entry name" value="Nucleotide-diphospho-sugar transferases"/>
    <property type="match status" value="1"/>
</dbReference>
<dbReference type="Gene3D" id="3.90.550.10">
    <property type="entry name" value="Spore Coat Polysaccharide Biosynthesis Protein SpsA, Chain A"/>
    <property type="match status" value="1"/>
</dbReference>
<feature type="compositionally biased region" description="Basic residues" evidence="1">
    <location>
        <begin position="56"/>
        <end position="81"/>
    </location>
</feature>
<dbReference type="STRING" id="1150864.MILUP08_42177"/>
<sequence length="375" mass="38672">MALRGGPAHRRVRPPVVVHPRRRGPDSGARRARRPRPGPGDSRRGGAGRGGDRGHPARPGRRAPRGPRHRTAGRRAHRPAGRRAQLPATARGVAAATGGDQPTGRPDPVDRRAAHLPGAGAAPRRGEDRPAQRVHQLPRRPARHHPGPAGQAGCACRQAASPVGARAEAGGAAVTGDDNASATASRPDPTADTGAAVGPRIVGIVQARMGSSRLPGKVLRPLAGRSVLGRVVRAARDSGVLADLVVATSTDTVDDAVVDECRRLGVPCHRGPVDDVLGRFVGALAAHPATRSCGSPPTARCSTRRSSRLSPRCTGPCPAWTTRARRSPAPCPAGWTSRSSVRRPCGPSTGSPPGTTGCTSRPTRTPIRTCSGCSG</sequence>
<feature type="compositionally biased region" description="Basic residues" evidence="1">
    <location>
        <begin position="136"/>
        <end position="146"/>
    </location>
</feature>
<comment type="caution">
    <text evidence="2">The sequence shown here is derived from an EMBL/GenBank/DDBJ whole genome shotgun (WGS) entry which is preliminary data.</text>
</comment>
<dbReference type="AlphaFoldDB" id="I0L0B0"/>
<reference evidence="3" key="1">
    <citation type="journal article" date="2012" name="J. Bacteriol.">
        <title>Genome Sequence of Micromonospora lupini Lupac 08, Isolated from Root Nodules of Lupinus angustifolius.</title>
        <authorList>
            <person name="Alonso-Vega P."/>
            <person name="Normand P."/>
            <person name="Bacigalupe R."/>
            <person name="Pujic P."/>
            <person name="Lajus A."/>
            <person name="Vallenet D."/>
            <person name="Carro L."/>
            <person name="Coll P."/>
            <person name="Trujillo M.E."/>
        </authorList>
    </citation>
    <scope>NUCLEOTIDE SEQUENCE [LARGE SCALE GENOMIC DNA]</scope>
    <source>
        <strain evidence="3">Lupac 08</strain>
    </source>
</reference>